<feature type="signal peptide" evidence="17">
    <location>
        <begin position="1"/>
        <end position="22"/>
    </location>
</feature>
<accession>A0ABR3XIK5</accession>
<evidence type="ECO:0000256" key="5">
    <source>
        <dbReference type="ARBA" id="ARBA00022729"/>
    </source>
</evidence>
<keyword evidence="20" id="KW-1185">Reference proteome</keyword>
<evidence type="ECO:0000256" key="9">
    <source>
        <dbReference type="ARBA" id="ARBA00023033"/>
    </source>
</evidence>
<dbReference type="EMBL" id="JAWRVE010000018">
    <property type="protein sequence ID" value="KAL1875785.1"/>
    <property type="molecule type" value="Genomic_DNA"/>
</dbReference>
<evidence type="ECO:0000259" key="18">
    <source>
        <dbReference type="Pfam" id="PF03443"/>
    </source>
</evidence>
<dbReference type="InterPro" id="IPR005103">
    <property type="entry name" value="AA9_LPMO"/>
</dbReference>
<keyword evidence="5 17" id="KW-0732">Signal</keyword>
<evidence type="ECO:0000256" key="15">
    <source>
        <dbReference type="ARBA" id="ARBA00047174"/>
    </source>
</evidence>
<keyword evidence="6" id="KW-0136">Cellulose degradation</keyword>
<evidence type="ECO:0000256" key="7">
    <source>
        <dbReference type="ARBA" id="ARBA00023002"/>
    </source>
</evidence>
<comment type="cofactor">
    <cofactor evidence="1">
        <name>Cu(2+)</name>
        <dbReference type="ChEBI" id="CHEBI:29036"/>
    </cofactor>
</comment>
<dbReference type="Proteomes" id="UP001583177">
    <property type="component" value="Unassembled WGS sequence"/>
</dbReference>
<keyword evidence="10" id="KW-1015">Disulfide bond</keyword>
<comment type="caution">
    <text evidence="19">The sequence shown here is derived from an EMBL/GenBank/DDBJ whole genome shotgun (WGS) entry which is preliminary data.</text>
</comment>
<sequence>MSSSVAVKALAALVAGATSVAAHGHVTGINVAGTWYEGYDPTSFPYMSDPPTVVGWTASDTDNGFVAPSAYASGDIICHKSATNAKGYAAAKAGDTVEVYWNTWPTSHKGPVIDYLAKCAGDDCETADKTALEFFKIDGAGLVDASASTWATDELISNNNSWVVQIPSTLASGNYVLRHEIIALHSAESAGGAQNYPQCFNLAITGTGSLQPSGTLGEALYKESDAGILVNIYNSLTSYDIPGPTPIAAATNLAQSAVAITASASAVTNPSDASGAAAATSSAAQTTPTGQAAASGGASQAPSAVAPTGSAAAAQTSSASAAATSAAKSCKKRRHARDVSKL</sequence>
<evidence type="ECO:0000256" key="6">
    <source>
        <dbReference type="ARBA" id="ARBA00023001"/>
    </source>
</evidence>
<dbReference type="GO" id="GO:0016491">
    <property type="term" value="F:oxidoreductase activity"/>
    <property type="evidence" value="ECO:0007669"/>
    <property type="project" value="UniProtKB-KW"/>
</dbReference>
<name>A0ABR3XIK5_9PEZI</name>
<comment type="subcellular location">
    <subcellularLocation>
        <location evidence="2">Secreted</location>
    </subcellularLocation>
</comment>
<evidence type="ECO:0000256" key="14">
    <source>
        <dbReference type="ARBA" id="ARBA00045077"/>
    </source>
</evidence>
<organism evidence="19 20">
    <name type="scientific">Diaporthe australafricana</name>
    <dbReference type="NCBI Taxonomy" id="127596"/>
    <lineage>
        <taxon>Eukaryota</taxon>
        <taxon>Fungi</taxon>
        <taxon>Dikarya</taxon>
        <taxon>Ascomycota</taxon>
        <taxon>Pezizomycotina</taxon>
        <taxon>Sordariomycetes</taxon>
        <taxon>Sordariomycetidae</taxon>
        <taxon>Diaporthales</taxon>
        <taxon>Diaporthaceae</taxon>
        <taxon>Diaporthe</taxon>
    </lineage>
</organism>
<feature type="region of interest" description="Disordered" evidence="16">
    <location>
        <begin position="323"/>
        <end position="342"/>
    </location>
</feature>
<comment type="similarity">
    <text evidence="13">Belongs to the polysaccharide monooxygenase AA9 family.</text>
</comment>
<feature type="domain" description="Auxiliary Activity family 9 catalytic" evidence="18">
    <location>
        <begin position="23"/>
        <end position="239"/>
    </location>
</feature>
<keyword evidence="19" id="KW-0378">Hydrolase</keyword>
<evidence type="ECO:0000256" key="13">
    <source>
        <dbReference type="ARBA" id="ARBA00044502"/>
    </source>
</evidence>
<keyword evidence="4" id="KW-0479">Metal-binding</keyword>
<evidence type="ECO:0000256" key="16">
    <source>
        <dbReference type="SAM" id="MobiDB-lite"/>
    </source>
</evidence>
<feature type="chain" id="PRO_5046540127" description="lytic cellulose monooxygenase (C4-dehydrogenating)" evidence="17">
    <location>
        <begin position="23"/>
        <end position="342"/>
    </location>
</feature>
<keyword evidence="7 19" id="KW-0560">Oxidoreductase</keyword>
<dbReference type="Pfam" id="PF03443">
    <property type="entry name" value="AA9"/>
    <property type="match status" value="1"/>
</dbReference>
<gene>
    <name evidence="19" type="primary">CEL61A_1</name>
    <name evidence="19" type="ORF">Daus18300_002976</name>
</gene>
<dbReference type="Gene3D" id="2.70.50.70">
    <property type="match status" value="1"/>
</dbReference>
<protein>
    <recommendedName>
        <fullName evidence="15">lytic cellulose monooxygenase (C4-dehydrogenating)</fullName>
        <ecNumber evidence="15">1.14.99.56</ecNumber>
    </recommendedName>
</protein>
<evidence type="ECO:0000256" key="17">
    <source>
        <dbReference type="SAM" id="SignalP"/>
    </source>
</evidence>
<evidence type="ECO:0000313" key="20">
    <source>
        <dbReference type="Proteomes" id="UP001583177"/>
    </source>
</evidence>
<evidence type="ECO:0000256" key="8">
    <source>
        <dbReference type="ARBA" id="ARBA00023008"/>
    </source>
</evidence>
<keyword evidence="3" id="KW-0964">Secreted</keyword>
<reference evidence="19 20" key="1">
    <citation type="journal article" date="2024" name="IMA Fungus">
        <title>IMA Genome - F19 : A genome assembly and annotation guide to empower mycologists, including annotated draft genome sequences of Ceratocystis pirilliformis, Diaporthe australafricana, Fusarium ophioides, Paecilomyces lecythidis, and Sporothrix stenoceras.</title>
        <authorList>
            <person name="Aylward J."/>
            <person name="Wilson A.M."/>
            <person name="Visagie C.M."/>
            <person name="Spraker J."/>
            <person name="Barnes I."/>
            <person name="Buitendag C."/>
            <person name="Ceriani C."/>
            <person name="Del Mar Angel L."/>
            <person name="du Plessis D."/>
            <person name="Fuchs T."/>
            <person name="Gasser K."/>
            <person name="Kramer D."/>
            <person name="Li W."/>
            <person name="Munsamy K."/>
            <person name="Piso A."/>
            <person name="Price J.L."/>
            <person name="Sonnekus B."/>
            <person name="Thomas C."/>
            <person name="van der Nest A."/>
            <person name="van Dijk A."/>
            <person name="van Heerden A."/>
            <person name="van Vuuren N."/>
            <person name="Yilmaz N."/>
            <person name="Duong T.A."/>
            <person name="van der Merwe N.A."/>
            <person name="Wingfield M.J."/>
            <person name="Wingfield B.D."/>
        </authorList>
    </citation>
    <scope>NUCLEOTIDE SEQUENCE [LARGE SCALE GENOMIC DNA]</scope>
    <source>
        <strain evidence="19 20">CMW 18300</strain>
    </source>
</reference>
<dbReference type="PANTHER" id="PTHR33353:SF34">
    <property type="entry name" value="ENDO-BETA-1,4-GLUCANASE D"/>
    <property type="match status" value="1"/>
</dbReference>
<keyword evidence="8" id="KW-0186">Copper</keyword>
<evidence type="ECO:0000256" key="12">
    <source>
        <dbReference type="ARBA" id="ARBA00023326"/>
    </source>
</evidence>
<feature type="region of interest" description="Disordered" evidence="16">
    <location>
        <begin position="288"/>
        <end position="318"/>
    </location>
</feature>
<evidence type="ECO:0000313" key="19">
    <source>
        <dbReference type="EMBL" id="KAL1875785.1"/>
    </source>
</evidence>
<dbReference type="PANTHER" id="PTHR33353">
    <property type="entry name" value="PUTATIVE (AFU_ORTHOLOGUE AFUA_1G12560)-RELATED"/>
    <property type="match status" value="1"/>
</dbReference>
<comment type="catalytic activity">
    <reaction evidence="14">
        <text>[(1-&gt;4)-beta-D-glucosyl]n+m + reduced acceptor + O2 = 4-dehydro-beta-D-glucosyl-[(1-&gt;4)-beta-D-glucosyl]n-1 + [(1-&gt;4)-beta-D-glucosyl]m + acceptor + H2O.</text>
        <dbReference type="EC" id="1.14.99.56"/>
    </reaction>
</comment>
<keyword evidence="12" id="KW-0624">Polysaccharide degradation</keyword>
<evidence type="ECO:0000256" key="3">
    <source>
        <dbReference type="ARBA" id="ARBA00022525"/>
    </source>
</evidence>
<dbReference type="InterPro" id="IPR049892">
    <property type="entry name" value="AA9"/>
</dbReference>
<dbReference type="CDD" id="cd21175">
    <property type="entry name" value="LPMO_AA9"/>
    <property type="match status" value="1"/>
</dbReference>
<keyword evidence="11" id="KW-0119">Carbohydrate metabolism</keyword>
<evidence type="ECO:0000256" key="10">
    <source>
        <dbReference type="ARBA" id="ARBA00023157"/>
    </source>
</evidence>
<proteinExistence type="inferred from homology"/>
<evidence type="ECO:0000256" key="2">
    <source>
        <dbReference type="ARBA" id="ARBA00004613"/>
    </source>
</evidence>
<evidence type="ECO:0000256" key="1">
    <source>
        <dbReference type="ARBA" id="ARBA00001973"/>
    </source>
</evidence>
<keyword evidence="9" id="KW-0503">Monooxygenase</keyword>
<dbReference type="GO" id="GO:0016787">
    <property type="term" value="F:hydrolase activity"/>
    <property type="evidence" value="ECO:0007669"/>
    <property type="project" value="UniProtKB-KW"/>
</dbReference>
<dbReference type="EC" id="1.14.99.56" evidence="15"/>
<evidence type="ECO:0000256" key="4">
    <source>
        <dbReference type="ARBA" id="ARBA00022723"/>
    </source>
</evidence>
<evidence type="ECO:0000256" key="11">
    <source>
        <dbReference type="ARBA" id="ARBA00023277"/>
    </source>
</evidence>